<evidence type="ECO:0000256" key="4">
    <source>
        <dbReference type="ARBA" id="ARBA00022741"/>
    </source>
</evidence>
<dbReference type="SMART" id="SM00220">
    <property type="entry name" value="S_TKc"/>
    <property type="match status" value="1"/>
</dbReference>
<gene>
    <name evidence="8" type="ORF">PROFUN_07467</name>
</gene>
<dbReference type="PANTHER" id="PTHR44167">
    <property type="entry name" value="OVARIAN-SPECIFIC SERINE/THREONINE-PROTEIN KINASE LOK-RELATED"/>
    <property type="match status" value="1"/>
</dbReference>
<protein>
    <recommendedName>
        <fullName evidence="1">non-specific serine/threonine protein kinase</fullName>
        <ecNumber evidence="1">2.7.11.1</ecNumber>
    </recommendedName>
</protein>
<keyword evidence="4" id="KW-0547">Nucleotide-binding</keyword>
<dbReference type="Gene3D" id="1.10.510.10">
    <property type="entry name" value="Transferase(Phosphotransferase) domain 1"/>
    <property type="match status" value="1"/>
</dbReference>
<dbReference type="PANTHER" id="PTHR44167:SF23">
    <property type="entry name" value="CDC7 KINASE, ISOFORM A-RELATED"/>
    <property type="match status" value="1"/>
</dbReference>
<organism evidence="8 9">
    <name type="scientific">Planoprotostelium fungivorum</name>
    <dbReference type="NCBI Taxonomy" id="1890364"/>
    <lineage>
        <taxon>Eukaryota</taxon>
        <taxon>Amoebozoa</taxon>
        <taxon>Evosea</taxon>
        <taxon>Variosea</taxon>
        <taxon>Cavosteliida</taxon>
        <taxon>Cavosteliaceae</taxon>
        <taxon>Planoprotostelium</taxon>
    </lineage>
</organism>
<dbReference type="CDD" id="cd14019">
    <property type="entry name" value="STKc_Cdc7"/>
    <property type="match status" value="1"/>
</dbReference>
<evidence type="ECO:0000256" key="5">
    <source>
        <dbReference type="ARBA" id="ARBA00022777"/>
    </source>
</evidence>
<dbReference type="AlphaFoldDB" id="A0A2P6NLH1"/>
<accession>A0A2P6NLH1</accession>
<evidence type="ECO:0000313" key="9">
    <source>
        <dbReference type="Proteomes" id="UP000241769"/>
    </source>
</evidence>
<keyword evidence="6" id="KW-0067">ATP-binding</keyword>
<evidence type="ECO:0000256" key="1">
    <source>
        <dbReference type="ARBA" id="ARBA00012513"/>
    </source>
</evidence>
<dbReference type="InParanoid" id="A0A2P6NLH1"/>
<dbReference type="InterPro" id="IPR008271">
    <property type="entry name" value="Ser/Thr_kinase_AS"/>
</dbReference>
<keyword evidence="2" id="KW-0723">Serine/threonine-protein kinase</keyword>
<evidence type="ECO:0000256" key="3">
    <source>
        <dbReference type="ARBA" id="ARBA00022679"/>
    </source>
</evidence>
<dbReference type="GO" id="GO:0005524">
    <property type="term" value="F:ATP binding"/>
    <property type="evidence" value="ECO:0007669"/>
    <property type="project" value="UniProtKB-KW"/>
</dbReference>
<dbReference type="GO" id="GO:0044773">
    <property type="term" value="P:mitotic DNA damage checkpoint signaling"/>
    <property type="evidence" value="ECO:0007669"/>
    <property type="project" value="TreeGrafter"/>
</dbReference>
<dbReference type="Proteomes" id="UP000241769">
    <property type="component" value="Unassembled WGS sequence"/>
</dbReference>
<comment type="caution">
    <text evidence="8">The sequence shown here is derived from an EMBL/GenBank/DDBJ whole genome shotgun (WGS) entry which is preliminary data.</text>
</comment>
<dbReference type="PROSITE" id="PS50011">
    <property type="entry name" value="PROTEIN_KINASE_DOM"/>
    <property type="match status" value="1"/>
</dbReference>
<name>A0A2P6NLH1_9EUKA</name>
<keyword evidence="3" id="KW-0808">Transferase</keyword>
<evidence type="ECO:0000256" key="2">
    <source>
        <dbReference type="ARBA" id="ARBA00022527"/>
    </source>
</evidence>
<dbReference type="EMBL" id="MDYQ01000056">
    <property type="protein sequence ID" value="PRP84813.1"/>
    <property type="molecule type" value="Genomic_DNA"/>
</dbReference>
<dbReference type="GO" id="GO:0005634">
    <property type="term" value="C:nucleus"/>
    <property type="evidence" value="ECO:0007669"/>
    <property type="project" value="TreeGrafter"/>
</dbReference>
<dbReference type="Gene3D" id="3.30.200.20">
    <property type="entry name" value="Phosphorylase Kinase, domain 1"/>
    <property type="match status" value="1"/>
</dbReference>
<dbReference type="OrthoDB" id="10020333at2759"/>
<evidence type="ECO:0000313" key="8">
    <source>
        <dbReference type="EMBL" id="PRP84813.1"/>
    </source>
</evidence>
<dbReference type="GO" id="GO:0004674">
    <property type="term" value="F:protein serine/threonine kinase activity"/>
    <property type="evidence" value="ECO:0007669"/>
    <property type="project" value="UniProtKB-KW"/>
</dbReference>
<dbReference type="InterPro" id="IPR000719">
    <property type="entry name" value="Prot_kinase_dom"/>
</dbReference>
<dbReference type="PROSITE" id="PS00108">
    <property type="entry name" value="PROTEIN_KINASE_ST"/>
    <property type="match status" value="1"/>
</dbReference>
<dbReference type="Pfam" id="PF00069">
    <property type="entry name" value="Pkinase"/>
    <property type="match status" value="2"/>
</dbReference>
<feature type="domain" description="Protein kinase" evidence="7">
    <location>
        <begin position="198"/>
        <end position="538"/>
    </location>
</feature>
<evidence type="ECO:0000256" key="6">
    <source>
        <dbReference type="ARBA" id="ARBA00022840"/>
    </source>
</evidence>
<keyword evidence="9" id="KW-1185">Reference proteome</keyword>
<sequence length="540" mass="60583">MRASSGLRLGGTSERVFTHFIRGHTLSYPLSNLCINIKRNSMTQESLRLFSQPNSLYLEGALNNGSREFSPLFQLSSPHGSMSNINILSDQVPMHGSPLASLAVDGSHTKNTEQIERLERLLFLNLEDFHKKNNTPPSLTPSKQPLFLPPAYTLSQRQPSPLGSKRPRYTQESLDLPPIVNIPSREEEGEFAEISNEYDIIEKIGEGTFSMVYKAVRKQKTEATSSPLQPPSSSSDEDFVALKRINPTCSPARICNEMKHLKNLGGKHNVLGILRVLRHKDQLTVKVTLVTPYVANQKFKDIIRDITMEQMRNYMSALLEALAHLHSYNLIHRDVKPGNFLCDLDGNQFRLIDFGLAEFSTCNSKSDAAHFDFAMASAALLKRRRDAVELGSIRRYSSTESGLNRRQPQPTMHAPRAGTRGFRAPEVLLKFRDQTTAVDVWSAGIVMLSMCTGRYPFFNSPDDLSSLAEVSAAALQMGRRVHFPIEVPKIDLKTLCKSLNPTNHGEIAEEAYDLLYKLLALDPRVRISAREALNHPFLKK</sequence>
<dbReference type="STRING" id="1890364.A0A2P6NLH1"/>
<proteinExistence type="predicted"/>
<dbReference type="EC" id="2.7.11.1" evidence="1"/>
<keyword evidence="5" id="KW-0418">Kinase</keyword>
<dbReference type="SUPFAM" id="SSF56112">
    <property type="entry name" value="Protein kinase-like (PK-like)"/>
    <property type="match status" value="1"/>
</dbReference>
<dbReference type="InterPro" id="IPR011009">
    <property type="entry name" value="Kinase-like_dom_sf"/>
</dbReference>
<reference evidence="8 9" key="1">
    <citation type="journal article" date="2018" name="Genome Biol. Evol.">
        <title>Multiple Roots of Fruiting Body Formation in Amoebozoa.</title>
        <authorList>
            <person name="Hillmann F."/>
            <person name="Forbes G."/>
            <person name="Novohradska S."/>
            <person name="Ferling I."/>
            <person name="Riege K."/>
            <person name="Groth M."/>
            <person name="Westermann M."/>
            <person name="Marz M."/>
            <person name="Spaller T."/>
            <person name="Winckler T."/>
            <person name="Schaap P."/>
            <person name="Glockner G."/>
        </authorList>
    </citation>
    <scope>NUCLEOTIDE SEQUENCE [LARGE SCALE GENOMIC DNA]</scope>
    <source>
        <strain evidence="8 9">Jena</strain>
    </source>
</reference>
<evidence type="ECO:0000259" key="7">
    <source>
        <dbReference type="PROSITE" id="PS50011"/>
    </source>
</evidence>